<evidence type="ECO:0000256" key="6">
    <source>
        <dbReference type="SAM" id="Phobius"/>
    </source>
</evidence>
<feature type="transmembrane region" description="Helical" evidence="6">
    <location>
        <begin position="46"/>
        <end position="66"/>
    </location>
</feature>
<feature type="transmembrane region" description="Helical" evidence="6">
    <location>
        <begin position="311"/>
        <end position="334"/>
    </location>
</feature>
<feature type="transmembrane region" description="Helical" evidence="6">
    <location>
        <begin position="206"/>
        <end position="225"/>
    </location>
</feature>
<evidence type="ECO:0000256" key="3">
    <source>
        <dbReference type="ARBA" id="ARBA00022692"/>
    </source>
</evidence>
<evidence type="ECO:0000256" key="1">
    <source>
        <dbReference type="ARBA" id="ARBA00004651"/>
    </source>
</evidence>
<evidence type="ECO:0000256" key="2">
    <source>
        <dbReference type="ARBA" id="ARBA00022475"/>
    </source>
</evidence>
<dbReference type="PANTHER" id="PTHR30250">
    <property type="entry name" value="PST FAMILY PREDICTED COLANIC ACID TRANSPORTER"/>
    <property type="match status" value="1"/>
</dbReference>
<dbReference type="RefSeq" id="WP_207567216.1">
    <property type="nucleotide sequence ID" value="NZ_CP071446.1"/>
</dbReference>
<accession>A0ABX7S7C3</accession>
<feature type="transmembrane region" description="Helical" evidence="6">
    <location>
        <begin position="283"/>
        <end position="305"/>
    </location>
</feature>
<feature type="transmembrane region" description="Helical" evidence="6">
    <location>
        <begin position="87"/>
        <end position="105"/>
    </location>
</feature>
<comment type="subcellular location">
    <subcellularLocation>
        <location evidence="1">Cell membrane</location>
        <topology evidence="1">Multi-pass membrane protein</topology>
    </subcellularLocation>
</comment>
<reference evidence="7 8" key="1">
    <citation type="submission" date="2021-03" db="EMBL/GenBank/DDBJ databases">
        <title>Thermosipho ferrireducens sp.nov., an anaerobic thermophilic iron-reducing bacterium isolated from a deep-sea hydrothermal sulfide deposits.</title>
        <authorList>
            <person name="Zeng X."/>
            <person name="Chen Y."/>
            <person name="Shao Z."/>
        </authorList>
    </citation>
    <scope>NUCLEOTIDE SEQUENCE [LARGE SCALE GENOMIC DNA]</scope>
    <source>
        <strain evidence="7 8">JL129W03</strain>
    </source>
</reference>
<feature type="transmembrane region" description="Helical" evidence="6">
    <location>
        <begin position="12"/>
        <end position="34"/>
    </location>
</feature>
<protein>
    <submittedName>
        <fullName evidence="7">Polysaccharide biosynthesis protein</fullName>
    </submittedName>
</protein>
<dbReference type="EMBL" id="CP071446">
    <property type="protein sequence ID" value="QTA38499.1"/>
    <property type="molecule type" value="Genomic_DNA"/>
</dbReference>
<feature type="transmembrane region" description="Helical" evidence="6">
    <location>
        <begin position="346"/>
        <end position="366"/>
    </location>
</feature>
<feature type="transmembrane region" description="Helical" evidence="6">
    <location>
        <begin position="372"/>
        <end position="388"/>
    </location>
</feature>
<evidence type="ECO:0000256" key="5">
    <source>
        <dbReference type="ARBA" id="ARBA00023136"/>
    </source>
</evidence>
<dbReference type="Proteomes" id="UP000671862">
    <property type="component" value="Chromosome"/>
</dbReference>
<keyword evidence="2" id="KW-1003">Cell membrane</keyword>
<keyword evidence="8" id="KW-1185">Reference proteome</keyword>
<gene>
    <name evidence="7" type="ORF">JYK00_02980</name>
</gene>
<keyword evidence="5 6" id="KW-0472">Membrane</keyword>
<feature type="transmembrane region" description="Helical" evidence="6">
    <location>
        <begin position="143"/>
        <end position="162"/>
    </location>
</feature>
<feature type="transmembrane region" description="Helical" evidence="6">
    <location>
        <begin position="168"/>
        <end position="185"/>
    </location>
</feature>
<feature type="transmembrane region" description="Helical" evidence="6">
    <location>
        <begin position="400"/>
        <end position="416"/>
    </location>
</feature>
<name>A0ABX7S7C3_9BACT</name>
<dbReference type="InterPro" id="IPR050833">
    <property type="entry name" value="Poly_Biosynth_Transport"/>
</dbReference>
<feature type="transmembrane region" description="Helical" evidence="6">
    <location>
        <begin position="111"/>
        <end position="131"/>
    </location>
</feature>
<dbReference type="PANTHER" id="PTHR30250:SF11">
    <property type="entry name" value="O-ANTIGEN TRANSPORTER-RELATED"/>
    <property type="match status" value="1"/>
</dbReference>
<evidence type="ECO:0000313" key="7">
    <source>
        <dbReference type="EMBL" id="QTA38499.1"/>
    </source>
</evidence>
<sequence>MNYERIKKNILIVLIINFFNLITGMINGFLIPAFLNIDNYALFKTYGLYIGYLGILSFGFLDGIYIKYGGESISKINKKQISFEYVFLLKFQILISVFVLIFGILSKNVIIITLSIAIIPNNFRIFFRFIFQATGELDSYSKIGILYSILLCLSNLIIIFFIKKDSYLLFIFVNLIISYIIFIIFDIEFRKLLWTRKKEEVDVIPIFKTGLFIMLGNLFAMLFYSMDRWFVKFLLTTKDFAYYSFAISMMNIINLLISSVAISLYPAFSRGYTPGIVKEIKKYLIIISSFSSLGYYAFSFIINMWLKKYTYSLLVISVLFAGLPAIAVINALYINLYKANKQERKYFYTVIKMAVVSFVLNVLAVILNKSNFTIAIATTLAFYIWFFYSSKDFEGLETNWREIFYILLFVSGFLFSTIKLPLLYGFVFLGIWTFILTMIFFKKEFVKLFRILISRE</sequence>
<feature type="transmembrane region" description="Helical" evidence="6">
    <location>
        <begin position="422"/>
        <end position="441"/>
    </location>
</feature>
<organism evidence="7 8">
    <name type="scientific">Thermosipho ferrireducens</name>
    <dbReference type="NCBI Taxonomy" id="2571116"/>
    <lineage>
        <taxon>Bacteria</taxon>
        <taxon>Thermotogati</taxon>
        <taxon>Thermotogota</taxon>
        <taxon>Thermotogae</taxon>
        <taxon>Thermotogales</taxon>
        <taxon>Fervidobacteriaceae</taxon>
        <taxon>Thermosipho</taxon>
    </lineage>
</organism>
<feature type="transmembrane region" description="Helical" evidence="6">
    <location>
        <begin position="240"/>
        <end position="262"/>
    </location>
</feature>
<keyword evidence="3 6" id="KW-0812">Transmembrane</keyword>
<evidence type="ECO:0000256" key="4">
    <source>
        <dbReference type="ARBA" id="ARBA00022989"/>
    </source>
</evidence>
<evidence type="ECO:0000313" key="8">
    <source>
        <dbReference type="Proteomes" id="UP000671862"/>
    </source>
</evidence>
<proteinExistence type="predicted"/>
<keyword evidence="4 6" id="KW-1133">Transmembrane helix</keyword>